<dbReference type="GO" id="GO:0005737">
    <property type="term" value="C:cytoplasm"/>
    <property type="evidence" value="ECO:0007669"/>
    <property type="project" value="UniProtKB-SubCell"/>
</dbReference>
<feature type="domain" description="Glycosyl hydrolase family 13 catalytic" evidence="8">
    <location>
        <begin position="13"/>
        <end position="421"/>
    </location>
</feature>
<dbReference type="EMBL" id="CP004078">
    <property type="protein sequence ID" value="AHV98505.1"/>
    <property type="molecule type" value="Genomic_DNA"/>
</dbReference>
<dbReference type="GO" id="GO:0009313">
    <property type="term" value="P:oligosaccharide catabolic process"/>
    <property type="evidence" value="ECO:0007669"/>
    <property type="project" value="TreeGrafter"/>
</dbReference>
<comment type="similarity">
    <text evidence="2">Belongs to the glycosyl hydrolase 13 family.</text>
</comment>
<evidence type="ECO:0000256" key="4">
    <source>
        <dbReference type="ARBA" id="ARBA00022801"/>
    </source>
</evidence>
<evidence type="ECO:0000313" key="10">
    <source>
        <dbReference type="Proteomes" id="UP000019772"/>
    </source>
</evidence>
<protein>
    <recommendedName>
        <fullName evidence="7">oligo-1,6-glucosidase</fullName>
        <ecNumber evidence="7">3.2.1.10</ecNumber>
    </recommendedName>
</protein>
<keyword evidence="4" id="KW-0378">Hydrolase</keyword>
<dbReference type="KEGG" id="psab:PSAB_18055"/>
<dbReference type="FunFam" id="3.20.20.80:FF:000064">
    <property type="entry name" value="Oligo-1,6-glucosidase"/>
    <property type="match status" value="1"/>
</dbReference>
<evidence type="ECO:0000256" key="7">
    <source>
        <dbReference type="ARBA" id="ARBA00038939"/>
    </source>
</evidence>
<dbReference type="FunFam" id="3.90.400.10:FF:000002">
    <property type="entry name" value="Sucrose isomerase"/>
    <property type="match status" value="1"/>
</dbReference>
<keyword evidence="5" id="KW-0326">Glycosidase</keyword>
<evidence type="ECO:0000259" key="8">
    <source>
        <dbReference type="SMART" id="SM00642"/>
    </source>
</evidence>
<dbReference type="Gene3D" id="2.60.40.1180">
    <property type="entry name" value="Golgi alpha-mannosidase II"/>
    <property type="match status" value="1"/>
</dbReference>
<dbReference type="EC" id="3.2.1.10" evidence="7"/>
<dbReference type="Gene3D" id="3.90.400.10">
    <property type="entry name" value="Oligo-1,6-glucosidase, Domain 2"/>
    <property type="match status" value="1"/>
</dbReference>
<evidence type="ECO:0000256" key="1">
    <source>
        <dbReference type="ARBA" id="ARBA00004496"/>
    </source>
</evidence>
<dbReference type="OrthoDB" id="9805159at2"/>
<dbReference type="InterPro" id="IPR017853">
    <property type="entry name" value="GH"/>
</dbReference>
<dbReference type="SUPFAM" id="SSF51445">
    <property type="entry name" value="(Trans)glycosidases"/>
    <property type="match status" value="1"/>
</dbReference>
<dbReference type="Pfam" id="PF23915">
    <property type="entry name" value="SusG_C"/>
    <property type="match status" value="1"/>
</dbReference>
<dbReference type="FunFam" id="3.20.20.80:FF:000014">
    <property type="entry name" value="Alpha,alpha-phosphotrehalase"/>
    <property type="match status" value="1"/>
</dbReference>
<dbReference type="GO" id="GO:0004556">
    <property type="term" value="F:alpha-amylase activity"/>
    <property type="evidence" value="ECO:0007669"/>
    <property type="project" value="TreeGrafter"/>
</dbReference>
<dbReference type="NCBIfam" id="NF008183">
    <property type="entry name" value="PRK10933.1"/>
    <property type="match status" value="1"/>
</dbReference>
<reference evidence="9 10" key="1">
    <citation type="journal article" date="2014" name="PLoS Genet.">
        <title>Comparative Genomic Analysis of N2-Fixing and Non-N2-Fixing Paenibacillus spp.: Organization, Evolution and Expression of the Nitrogen Fixation Genes.</title>
        <authorList>
            <person name="Xie J.B."/>
            <person name="Du Z."/>
            <person name="Bai L."/>
            <person name="Tian C."/>
            <person name="Zhang Y."/>
            <person name="Xie J.Y."/>
            <person name="Wang T."/>
            <person name="Liu X."/>
            <person name="Chen X."/>
            <person name="Cheng Q."/>
            <person name="Chen S."/>
            <person name="Li J."/>
        </authorList>
    </citation>
    <scope>NUCLEOTIDE SEQUENCE [LARGE SCALE GENOMIC DNA]</scope>
    <source>
        <strain evidence="9 10">T27</strain>
    </source>
</reference>
<dbReference type="Gene3D" id="3.20.20.80">
    <property type="entry name" value="Glycosidases"/>
    <property type="match status" value="1"/>
</dbReference>
<sequence>MEKKWWKEAVFYQIYPRSFQDSNGDGIGDLKGITSRLDYLQQLGIDVIWLSPVYQSPNDDNGYDISDYRDIMSEFGTMADFDEMLDAAHERNIKIMMDLVVNHSSDEHAWFMESRSSKDSSYRDYYIWRPSQDGKEPNNWGSFFGGSVWEWDQESGEYYLHLFSKKQPDLNWENPTLRNEIYEMMSWWLDKGVDGFRMDVINFISKVPGLPDGEVVSGLTYGNGMPFFANGPRIHEYLQEMNSNVLSRYDLVTVGEMPGVDVEEAKLYTGDSRNELNMVFHFEHVNLGYGEYGRWSVGEWKLPELKTIFSKWQYGLEESGWNSLYWSNHDQPRAVSNFGNDSEEYRIISAKMLAVCLHMLKGSPYIYQGEELGMTNVRFEQIDAYRDIETVNAYRDFCDNGLIAADVMLSAIHRRSRDNARTPMQWDGTPHGGFTTGIPWIEVNPNYTNINAENVLADPDSIYYFYRKLIQVRKENEIVVYGKYDLILDEHEEIYAYTRSWNDEKWLVVCNFSEGTPLFQLPESLVSYTSATWVTGNYAESARNIASLELQPYEALVLSLKR</sequence>
<comment type="subcellular location">
    <subcellularLocation>
        <location evidence="1">Cytoplasm</location>
    </subcellularLocation>
</comment>
<accession>X4ZPN9</accession>
<comment type="catalytic activity">
    <reaction evidence="6">
        <text>Hydrolysis of (1-&gt;6)-alpha-D-glucosidic linkages in some oligosaccharides produced from starch and glycogen by alpha-amylase, and in isomaltose.</text>
        <dbReference type="EC" id="3.2.1.10"/>
    </reaction>
</comment>
<dbReference type="PANTHER" id="PTHR10357">
    <property type="entry name" value="ALPHA-AMYLASE FAMILY MEMBER"/>
    <property type="match status" value="1"/>
</dbReference>
<dbReference type="FunFam" id="2.60.40.1180:FF:000007">
    <property type="entry name" value="Sucrose isomerase"/>
    <property type="match status" value="1"/>
</dbReference>
<evidence type="ECO:0000256" key="5">
    <source>
        <dbReference type="ARBA" id="ARBA00023295"/>
    </source>
</evidence>
<evidence type="ECO:0000313" key="9">
    <source>
        <dbReference type="EMBL" id="AHV98505.1"/>
    </source>
</evidence>
<dbReference type="Proteomes" id="UP000019772">
    <property type="component" value="Chromosome"/>
</dbReference>
<dbReference type="PANTHER" id="PTHR10357:SF184">
    <property type="entry name" value="OLIGO-1,6-GLUCOSIDASE 1"/>
    <property type="match status" value="1"/>
</dbReference>
<dbReference type="eggNOG" id="COG0366">
    <property type="taxonomic scope" value="Bacteria"/>
</dbReference>
<dbReference type="CDD" id="cd11333">
    <property type="entry name" value="AmyAc_SI_OligoGlu_DGase"/>
    <property type="match status" value="1"/>
</dbReference>
<dbReference type="AlphaFoldDB" id="X4ZPN9"/>
<gene>
    <name evidence="9" type="ORF">PSAB_18055</name>
</gene>
<dbReference type="STRING" id="1268072.PSAB_18055"/>
<proteinExistence type="inferred from homology"/>
<evidence type="ECO:0000256" key="3">
    <source>
        <dbReference type="ARBA" id="ARBA00022490"/>
    </source>
</evidence>
<dbReference type="InterPro" id="IPR006047">
    <property type="entry name" value="GH13_cat_dom"/>
</dbReference>
<dbReference type="InterPro" id="IPR056300">
    <property type="entry name" value="SusG-like_C"/>
</dbReference>
<dbReference type="InterPro" id="IPR013780">
    <property type="entry name" value="Glyco_hydro_b"/>
</dbReference>
<dbReference type="PATRIC" id="fig|1268072.3.peg.3722"/>
<evidence type="ECO:0000256" key="6">
    <source>
        <dbReference type="ARBA" id="ARBA00036217"/>
    </source>
</evidence>
<evidence type="ECO:0000256" key="2">
    <source>
        <dbReference type="ARBA" id="ARBA00008061"/>
    </source>
</evidence>
<keyword evidence="10" id="KW-1185">Reference proteome</keyword>
<keyword evidence="3" id="KW-0963">Cytoplasm</keyword>
<dbReference type="SMART" id="SM00642">
    <property type="entry name" value="Aamy"/>
    <property type="match status" value="1"/>
</dbReference>
<organism evidence="9 10">
    <name type="scientific">Paenibacillus sabinae T27</name>
    <dbReference type="NCBI Taxonomy" id="1268072"/>
    <lineage>
        <taxon>Bacteria</taxon>
        <taxon>Bacillati</taxon>
        <taxon>Bacillota</taxon>
        <taxon>Bacilli</taxon>
        <taxon>Bacillales</taxon>
        <taxon>Paenibacillaceae</taxon>
        <taxon>Paenibacillus</taxon>
    </lineage>
</organism>
<name>X4ZPN9_9BACL</name>
<dbReference type="InterPro" id="IPR045857">
    <property type="entry name" value="O16G_dom_2"/>
</dbReference>
<dbReference type="Pfam" id="PF00128">
    <property type="entry name" value="Alpha-amylase"/>
    <property type="match status" value="1"/>
</dbReference>
<dbReference type="RefSeq" id="WP_025335988.1">
    <property type="nucleotide sequence ID" value="NZ_CP004078.1"/>
</dbReference>
<dbReference type="GO" id="GO:0004574">
    <property type="term" value="F:oligo-1,6-glucosidase activity"/>
    <property type="evidence" value="ECO:0007669"/>
    <property type="project" value="UniProtKB-EC"/>
</dbReference>
<dbReference type="SUPFAM" id="SSF51011">
    <property type="entry name" value="Glycosyl hydrolase domain"/>
    <property type="match status" value="1"/>
</dbReference>
<dbReference type="HOGENOM" id="CLU_006462_1_2_9"/>